<name>A0A816QQ10_BRANA</name>
<feature type="compositionally biased region" description="Basic and acidic residues" evidence="1">
    <location>
        <begin position="69"/>
        <end position="80"/>
    </location>
</feature>
<dbReference type="AlphaFoldDB" id="A0A816QQ10"/>
<evidence type="ECO:0000256" key="1">
    <source>
        <dbReference type="SAM" id="MobiDB-lite"/>
    </source>
</evidence>
<accession>A0A816QQ10</accession>
<feature type="region of interest" description="Disordered" evidence="1">
    <location>
        <begin position="1"/>
        <end position="90"/>
    </location>
</feature>
<reference evidence="2" key="1">
    <citation type="submission" date="2021-01" db="EMBL/GenBank/DDBJ databases">
        <authorList>
            <consortium name="Genoscope - CEA"/>
            <person name="William W."/>
        </authorList>
    </citation>
    <scope>NUCLEOTIDE SEQUENCE</scope>
</reference>
<gene>
    <name evidence="2" type="ORF">DARMORV10_C06P39760.1</name>
</gene>
<proteinExistence type="predicted"/>
<feature type="compositionally biased region" description="Basic and acidic residues" evidence="1">
    <location>
        <begin position="15"/>
        <end position="26"/>
    </location>
</feature>
<organism evidence="2">
    <name type="scientific">Brassica napus</name>
    <name type="common">Rape</name>
    <dbReference type="NCBI Taxonomy" id="3708"/>
    <lineage>
        <taxon>Eukaryota</taxon>
        <taxon>Viridiplantae</taxon>
        <taxon>Streptophyta</taxon>
        <taxon>Embryophyta</taxon>
        <taxon>Tracheophyta</taxon>
        <taxon>Spermatophyta</taxon>
        <taxon>Magnoliopsida</taxon>
        <taxon>eudicotyledons</taxon>
        <taxon>Gunneridae</taxon>
        <taxon>Pentapetalae</taxon>
        <taxon>rosids</taxon>
        <taxon>malvids</taxon>
        <taxon>Brassicales</taxon>
        <taxon>Brassicaceae</taxon>
        <taxon>Brassiceae</taxon>
        <taxon>Brassica</taxon>
    </lineage>
</organism>
<feature type="compositionally biased region" description="Basic residues" evidence="1">
    <location>
        <begin position="27"/>
        <end position="49"/>
    </location>
</feature>
<evidence type="ECO:0000313" key="2">
    <source>
        <dbReference type="EMBL" id="CAF2062708.1"/>
    </source>
</evidence>
<dbReference type="Proteomes" id="UP001295469">
    <property type="component" value="Chromosome C06"/>
</dbReference>
<protein>
    <submittedName>
        <fullName evidence="2">(rape) hypothetical protein</fullName>
    </submittedName>
</protein>
<sequence length="90" mass="10582">MTPTLGFAQGSSHFSLERERERERGKKLTKSPRRSHRTPGRHQARHHHQPQLEAIIVFLSSRRSRRHQPRQDRSLDEAVRAPRRFASARA</sequence>
<feature type="compositionally biased region" description="Polar residues" evidence="1">
    <location>
        <begin position="1"/>
        <end position="14"/>
    </location>
</feature>
<dbReference type="EMBL" id="HG994370">
    <property type="protein sequence ID" value="CAF2062708.1"/>
    <property type="molecule type" value="Genomic_DNA"/>
</dbReference>